<evidence type="ECO:0000313" key="4">
    <source>
        <dbReference type="Proteomes" id="UP000784064"/>
    </source>
</evidence>
<dbReference type="EMBL" id="JAFFTB010000030">
    <property type="protein sequence ID" value="MBM9939867.1"/>
    <property type="molecule type" value="Genomic_DNA"/>
</dbReference>
<gene>
    <name evidence="1" type="ORF">JJW18_00210</name>
    <name evidence="2" type="ORF">JJW19_17170</name>
</gene>
<dbReference type="AlphaFoldDB" id="A0AAW4GB53"/>
<organism evidence="1 4">
    <name type="scientific">Stenotrophomonas lactitubi</name>
    <dbReference type="NCBI Taxonomy" id="2045214"/>
    <lineage>
        <taxon>Bacteria</taxon>
        <taxon>Pseudomonadati</taxon>
        <taxon>Pseudomonadota</taxon>
        <taxon>Gammaproteobacteria</taxon>
        <taxon>Lysobacterales</taxon>
        <taxon>Lysobacteraceae</taxon>
        <taxon>Stenotrophomonas</taxon>
    </lineage>
</organism>
<dbReference type="InterPro" id="IPR024252">
    <property type="entry name" value="DUF2528"/>
</dbReference>
<accession>A0AAW4GB53</accession>
<name>A0AAW4GB53_9GAMM</name>
<dbReference type="Pfam" id="PF10800">
    <property type="entry name" value="DUF2528"/>
    <property type="match status" value="1"/>
</dbReference>
<evidence type="ECO:0000313" key="2">
    <source>
        <dbReference type="EMBL" id="MBM9939867.1"/>
    </source>
</evidence>
<proteinExistence type="predicted"/>
<protein>
    <submittedName>
        <fullName evidence="1">DUF2528 family protein</fullName>
    </submittedName>
</protein>
<comment type="caution">
    <text evidence="1">The sequence shown here is derived from an EMBL/GenBank/DDBJ whole genome shotgun (WGS) entry which is preliminary data.</text>
</comment>
<evidence type="ECO:0000313" key="3">
    <source>
        <dbReference type="Proteomes" id="UP000749453"/>
    </source>
</evidence>
<dbReference type="RefSeq" id="WP_205404377.1">
    <property type="nucleotide sequence ID" value="NZ_JAFFTA010000001.1"/>
</dbReference>
<dbReference type="Proteomes" id="UP000749453">
    <property type="component" value="Unassembled WGS sequence"/>
</dbReference>
<dbReference type="EMBL" id="JAFFTA010000001">
    <property type="protein sequence ID" value="MBM9911892.1"/>
    <property type="molecule type" value="Genomic_DNA"/>
</dbReference>
<reference evidence="3" key="1">
    <citation type="submission" date="2021-01" db="EMBL/GenBank/DDBJ databases">
        <title>Stenotrophomonas maltophilia.</title>
        <authorList>
            <person name="Yu Y."/>
        </authorList>
    </citation>
    <scope>NUCLEOTIDE SEQUENCE [LARGE SCALE GENOMIC DNA]</scope>
    <source>
        <strain evidence="3">As-6</strain>
    </source>
</reference>
<dbReference type="Proteomes" id="UP000784064">
    <property type="component" value="Unassembled WGS sequence"/>
</dbReference>
<evidence type="ECO:0000313" key="1">
    <source>
        <dbReference type="EMBL" id="MBM9911892.1"/>
    </source>
</evidence>
<keyword evidence="3" id="KW-1185">Reference proteome</keyword>
<reference evidence="1" key="2">
    <citation type="submission" date="2021-01" db="EMBL/GenBank/DDBJ databases">
        <authorList>
            <person name="Yu Y."/>
        </authorList>
    </citation>
    <scope>NUCLEOTIDE SEQUENCE</scope>
    <source>
        <strain evidence="1">As-5</strain>
        <strain evidence="2">As-6</strain>
    </source>
</reference>
<sequence>MSAQTTRCLSIRRYKVEQDWGDAEVTLDVDHRVLTTELATQLNTFWTGAEERLEAADGDVVMAVVKMAAAEFLGWVLDVNQSLNVVGMQKEFDELEGWCGANGAIRLTDFDGRPDLDSELLRVTELEA</sequence>